<reference evidence="4 5" key="1">
    <citation type="submission" date="2016-11" db="EMBL/GenBank/DDBJ databases">
        <authorList>
            <person name="Kadnikov V."/>
            <person name="Nazina T."/>
        </authorList>
    </citation>
    <scope>NUCLEOTIDE SEQUENCE [LARGE SCALE GENOMIC DNA]</scope>
    <source>
        <strain evidence="4 5">1017</strain>
    </source>
</reference>
<feature type="coiled-coil region" evidence="1">
    <location>
        <begin position="310"/>
        <end position="344"/>
    </location>
</feature>
<evidence type="ECO:0000313" key="5">
    <source>
        <dbReference type="Proteomes" id="UP000186030"/>
    </source>
</evidence>
<evidence type="ECO:0000313" key="4">
    <source>
        <dbReference type="EMBL" id="OKO95004.1"/>
    </source>
</evidence>
<accession>A0A1Q5T490</accession>
<name>A0A1Q5T490_9BACL</name>
<dbReference type="GeneID" id="32064661"/>
<feature type="chain" id="PRO_5010170263" evidence="3">
    <location>
        <begin position="30"/>
        <end position="382"/>
    </location>
</feature>
<evidence type="ECO:0000256" key="3">
    <source>
        <dbReference type="SAM" id="SignalP"/>
    </source>
</evidence>
<proteinExistence type="predicted"/>
<dbReference type="EMBL" id="MQMG01000011">
    <property type="protein sequence ID" value="OKO95004.1"/>
    <property type="molecule type" value="Genomic_DNA"/>
</dbReference>
<evidence type="ECO:0000256" key="2">
    <source>
        <dbReference type="SAM" id="MobiDB-lite"/>
    </source>
</evidence>
<feature type="signal peptide" evidence="3">
    <location>
        <begin position="1"/>
        <end position="29"/>
    </location>
</feature>
<feature type="coiled-coil region" evidence="1">
    <location>
        <begin position="252"/>
        <end position="283"/>
    </location>
</feature>
<keyword evidence="3" id="KW-0732">Signal</keyword>
<dbReference type="AlphaFoldDB" id="A0A1Q5T490"/>
<evidence type="ECO:0000256" key="1">
    <source>
        <dbReference type="SAM" id="Coils"/>
    </source>
</evidence>
<sequence>MKSSKWLKTALLALTLLLCLPLGGSRSLAAGEEQGFVIHADKVVGIFDLGGIILGSPKVIVGKLPIAFIQADISGLSMERAIDTPQGTIVLSIRSEGTASATWMKLDVTKLKFGGLCLDGFPLKQCLRDVTLVATKMTASRLSIPGMSLSASSSGAALAPAEQSALEQTDLAQEAERLVWQLDEQKQGDNSAARMVETLQADVPALAKRVKARAAEWQAFAEKLDAVSASLQQLEQVMAGGRTAESVERAQYEEITVRLQEWNEMIDQQTAALRQDIEKWKEQDALWKNAVSYATETLKLGEQSKAMNLLSALRSSLDSVKQQLDKLETDEAVWRKTANELEQRLNAVAEWLKSKPAAEANSTDGRSQPPLPSPGADEEGKR</sequence>
<keyword evidence="1" id="KW-0175">Coiled coil</keyword>
<dbReference type="Proteomes" id="UP000186030">
    <property type="component" value="Unassembled WGS sequence"/>
</dbReference>
<feature type="region of interest" description="Disordered" evidence="2">
    <location>
        <begin position="355"/>
        <end position="382"/>
    </location>
</feature>
<dbReference type="RefSeq" id="WP_062898868.1">
    <property type="nucleotide sequence ID" value="NZ_MQMG01000011.1"/>
</dbReference>
<organism evidence="4 5">
    <name type="scientific">Geobacillus proteiniphilus</name>
    <dbReference type="NCBI Taxonomy" id="860353"/>
    <lineage>
        <taxon>Bacteria</taxon>
        <taxon>Bacillati</taxon>
        <taxon>Bacillota</taxon>
        <taxon>Bacilli</taxon>
        <taxon>Bacillales</taxon>
        <taxon>Anoxybacillaceae</taxon>
        <taxon>Geobacillus</taxon>
    </lineage>
</organism>
<gene>
    <name evidence="4" type="ORF">BRO54_1209</name>
</gene>
<comment type="caution">
    <text evidence="4">The sequence shown here is derived from an EMBL/GenBank/DDBJ whole genome shotgun (WGS) entry which is preliminary data.</text>
</comment>
<reference evidence="5" key="2">
    <citation type="submission" date="2017-01" db="EMBL/GenBank/DDBJ databases">
        <title>Genome sequencing and annotation of Geobacillus sp. 1017, a Hydrocarbon-Oxidizing Thermophilic Bacterium Isolated from a Heavy Oil Reservoir (China).</title>
        <authorList>
            <person name="Kadnikov V.V."/>
            <person name="Mardanov A.V."/>
            <person name="Poltaraus A.B."/>
            <person name="Sokolova D.S."/>
            <person name="Semenova E.M."/>
            <person name="Ravin N.V."/>
            <person name="Tourova T.P."/>
            <person name="Nazina T.N."/>
        </authorList>
    </citation>
    <scope>NUCLEOTIDE SEQUENCE [LARGE SCALE GENOMIC DNA]</scope>
    <source>
        <strain evidence="5">1017</strain>
    </source>
</reference>
<protein>
    <submittedName>
        <fullName evidence="4">Uncharacterized protein</fullName>
    </submittedName>
</protein>